<feature type="binding site" evidence="2">
    <location>
        <position position="642"/>
    </location>
    <ligand>
        <name>L-glutamate</name>
        <dbReference type="ChEBI" id="CHEBI:29985"/>
    </ligand>
</feature>
<dbReference type="GO" id="GO:0036374">
    <property type="term" value="F:glutathione hydrolase activity"/>
    <property type="evidence" value="ECO:0007669"/>
    <property type="project" value="InterPro"/>
</dbReference>
<feature type="compositionally biased region" description="Low complexity" evidence="3">
    <location>
        <begin position="67"/>
        <end position="93"/>
    </location>
</feature>
<feature type="compositionally biased region" description="Polar residues" evidence="3">
    <location>
        <begin position="53"/>
        <end position="62"/>
    </location>
</feature>
<reference evidence="6" key="1">
    <citation type="submission" date="2022-11" db="UniProtKB">
        <authorList>
            <consortium name="WormBaseParasite"/>
        </authorList>
    </citation>
    <scope>IDENTIFICATION</scope>
</reference>
<keyword evidence="4" id="KW-1133">Transmembrane helix</keyword>
<dbReference type="InterPro" id="IPR029055">
    <property type="entry name" value="Ntn_hydrolases_N"/>
</dbReference>
<evidence type="ECO:0000313" key="5">
    <source>
        <dbReference type="Proteomes" id="UP000887572"/>
    </source>
</evidence>
<feature type="compositionally biased region" description="Polar residues" evidence="3">
    <location>
        <begin position="20"/>
        <end position="41"/>
    </location>
</feature>
<dbReference type="PANTHER" id="PTHR11686">
    <property type="entry name" value="GAMMA GLUTAMYL TRANSPEPTIDASE"/>
    <property type="match status" value="1"/>
</dbReference>
<evidence type="ECO:0000256" key="3">
    <source>
        <dbReference type="SAM" id="MobiDB-lite"/>
    </source>
</evidence>
<accession>A0A914HS08</accession>
<sequence length="741" mass="81591">MVDTFGQPNPLVAFKDSRPPSASGSRRNNGLKSASPPQMYTSEEAPMAAEEYTGTTTVNSSPCKMPNSGRSNGSSNSFPKARNIANTANSNNNQRTESLLMRKKGLPWLLASAFVVIVVLLILCGFLLYVLYEHHGFHSQIDGTRPNSQVPQTQKLHQNSVDEAKTSTKWPKQSQKSMEVRFTRAAVLSENGICSEIGRKVLLQGGNAVDAALSVAFCVGALNPHSAGLGGGFLMTYYRRFYGKCTTIDARETAPARTNKDIFGNSSHEDGGGSSQYGYKSVATPGLLHGFWTAFKRFGSGKIAWMDLLMPTVHLLSDGFPVSELMAKNLEENRERIINGSHSGMRSHFTNPATGQLYQEGELIRDNVLAETLKRLALSHEPLQLFYSVNGDMAKLIADEFAANGGFITRKDLHTYRSVVDEQPLLVTSEAEPKFVLCGAKPSSSFAITQLILAVMLKFYPPGSNSSIPWHSDEYYHRLIESQKHAFAMRNKLGDPKFDKISEEFALNMTRADFVDGIVAEISGRGVSKWKDFAKSTKEFAPENSGGTSQVIVVDADGNAISMTSSINKAFGSLIRSPQLGLIWNDHMDDFSQPNRTNFYGLAPSETNFIEAGKRPMSSMSPMVVYHKDSRKVKIVIGASGGTLIPTAMSQVLLQLLAFNHSLKEAIDTPRLHNQFTPFVTDFEKEFPQFLVQLLRARGHNMTTNSRNFSSSVQAILTDSEGNLLANNDFRRKVHTYPVGY</sequence>
<keyword evidence="4" id="KW-0812">Transmembrane</keyword>
<dbReference type="FunFam" id="3.60.20.40:FF:000009">
    <property type="entry name" value="Predicted protein"/>
    <property type="match status" value="1"/>
</dbReference>
<dbReference type="PANTHER" id="PTHR11686:SF9">
    <property type="entry name" value="RE13973P"/>
    <property type="match status" value="1"/>
</dbReference>
<feature type="compositionally biased region" description="Polar residues" evidence="3">
    <location>
        <begin position="143"/>
        <end position="159"/>
    </location>
</feature>
<feature type="region of interest" description="Disordered" evidence="3">
    <location>
        <begin position="1"/>
        <end position="95"/>
    </location>
</feature>
<feature type="transmembrane region" description="Helical" evidence="4">
    <location>
        <begin position="108"/>
        <end position="132"/>
    </location>
</feature>
<feature type="binding site" evidence="2">
    <location>
        <begin position="618"/>
        <end position="619"/>
    </location>
    <ligand>
        <name>L-glutamate</name>
        <dbReference type="ChEBI" id="CHEBI:29985"/>
    </ligand>
</feature>
<feature type="active site" description="Nucleophile" evidence="1">
    <location>
        <position position="548"/>
    </location>
</feature>
<evidence type="ECO:0000256" key="4">
    <source>
        <dbReference type="SAM" id="Phobius"/>
    </source>
</evidence>
<feature type="binding site" evidence="2">
    <location>
        <begin position="566"/>
        <end position="568"/>
    </location>
    <ligand>
        <name>L-glutamate</name>
        <dbReference type="ChEBI" id="CHEBI:29985"/>
    </ligand>
</feature>
<dbReference type="InterPro" id="IPR043137">
    <property type="entry name" value="GGT_ssub_C"/>
</dbReference>
<evidence type="ECO:0000256" key="1">
    <source>
        <dbReference type="PIRSR" id="PIRSR600101-1"/>
    </source>
</evidence>
<protein>
    <submittedName>
        <fullName evidence="6">Gamma-glutamyl transpeptidase</fullName>
    </submittedName>
</protein>
<name>A0A914HS08_GLORO</name>
<dbReference type="Pfam" id="PF01019">
    <property type="entry name" value="G_glu_transpept"/>
    <property type="match status" value="1"/>
</dbReference>
<feature type="binding site" evidence="2">
    <location>
        <position position="590"/>
    </location>
    <ligand>
        <name>L-glutamate</name>
        <dbReference type="ChEBI" id="CHEBI:29985"/>
    </ligand>
</feature>
<dbReference type="WBParaSite" id="Gr19_v10_g4127.t1">
    <property type="protein sequence ID" value="Gr19_v10_g4127.t1"/>
    <property type="gene ID" value="Gr19_v10_g4127"/>
</dbReference>
<dbReference type="PRINTS" id="PR01210">
    <property type="entry name" value="GGTRANSPTASE"/>
</dbReference>
<keyword evidence="4" id="KW-0472">Membrane</keyword>
<feature type="region of interest" description="Disordered" evidence="3">
    <location>
        <begin position="143"/>
        <end position="173"/>
    </location>
</feature>
<evidence type="ECO:0000313" key="6">
    <source>
        <dbReference type="WBParaSite" id="Gr19_v10_g4127.t1"/>
    </source>
</evidence>
<dbReference type="Proteomes" id="UP000887572">
    <property type="component" value="Unplaced"/>
</dbReference>
<dbReference type="SUPFAM" id="SSF56235">
    <property type="entry name" value="N-terminal nucleophile aminohydrolases (Ntn hydrolases)"/>
    <property type="match status" value="1"/>
</dbReference>
<dbReference type="GO" id="GO:0005886">
    <property type="term" value="C:plasma membrane"/>
    <property type="evidence" value="ECO:0007669"/>
    <property type="project" value="TreeGrafter"/>
</dbReference>
<proteinExistence type="predicted"/>
<evidence type="ECO:0000256" key="2">
    <source>
        <dbReference type="PIRSR" id="PIRSR600101-2"/>
    </source>
</evidence>
<dbReference type="AlphaFoldDB" id="A0A914HS08"/>
<feature type="binding site" evidence="2">
    <location>
        <position position="251"/>
    </location>
    <ligand>
        <name>L-glutamate</name>
        <dbReference type="ChEBI" id="CHEBI:29985"/>
    </ligand>
</feature>
<dbReference type="Gene3D" id="3.60.20.40">
    <property type="match status" value="1"/>
</dbReference>
<dbReference type="Gene3D" id="1.10.246.130">
    <property type="match status" value="1"/>
</dbReference>
<dbReference type="InterPro" id="IPR043138">
    <property type="entry name" value="GGT_lsub"/>
</dbReference>
<dbReference type="GO" id="GO:0006751">
    <property type="term" value="P:glutathione catabolic process"/>
    <property type="evidence" value="ECO:0007669"/>
    <property type="project" value="InterPro"/>
</dbReference>
<dbReference type="InterPro" id="IPR000101">
    <property type="entry name" value="GGT_peptidase"/>
</dbReference>
<keyword evidence="5" id="KW-1185">Reference proteome</keyword>
<organism evidence="5 6">
    <name type="scientific">Globodera rostochiensis</name>
    <name type="common">Golden nematode worm</name>
    <name type="synonym">Heterodera rostochiensis</name>
    <dbReference type="NCBI Taxonomy" id="31243"/>
    <lineage>
        <taxon>Eukaryota</taxon>
        <taxon>Metazoa</taxon>
        <taxon>Ecdysozoa</taxon>
        <taxon>Nematoda</taxon>
        <taxon>Chromadorea</taxon>
        <taxon>Rhabditida</taxon>
        <taxon>Tylenchina</taxon>
        <taxon>Tylenchomorpha</taxon>
        <taxon>Tylenchoidea</taxon>
        <taxon>Heteroderidae</taxon>
        <taxon>Heteroderinae</taxon>
        <taxon>Globodera</taxon>
    </lineage>
</organism>